<accession>A0A0F5FRU1</accession>
<dbReference type="Pfam" id="PF00732">
    <property type="entry name" value="GMC_oxred_N"/>
    <property type="match status" value="1"/>
</dbReference>
<reference evidence="8 9" key="1">
    <citation type="submission" date="2015-03" db="EMBL/GenBank/DDBJ databases">
        <authorList>
            <person name="Hassan Y.I."/>
            <person name="Lepp D."/>
            <person name="Li X.-Z."/>
            <person name="Zhou T."/>
        </authorList>
    </citation>
    <scope>NUCLEOTIDE SEQUENCE [LARGE SCALE GENOMIC DNA]</scope>
    <source>
        <strain evidence="8 9">BD-c194</strain>
    </source>
</reference>
<keyword evidence="9" id="KW-1185">Reference proteome</keyword>
<feature type="domain" description="Glucose-methanol-choline oxidoreductase C-terminal" evidence="7">
    <location>
        <begin position="362"/>
        <end position="480"/>
    </location>
</feature>
<keyword evidence="5" id="KW-0560">Oxidoreductase</keyword>
<evidence type="ECO:0000256" key="4">
    <source>
        <dbReference type="ARBA" id="ARBA00022827"/>
    </source>
</evidence>
<comment type="cofactor">
    <cofactor evidence="1">
        <name>FAD</name>
        <dbReference type="ChEBI" id="CHEBI:57692"/>
    </cofactor>
</comment>
<evidence type="ECO:0008006" key="10">
    <source>
        <dbReference type="Google" id="ProtNLM"/>
    </source>
</evidence>
<dbReference type="STRING" id="443610.VE25_12100"/>
<dbReference type="Gene3D" id="3.50.50.60">
    <property type="entry name" value="FAD/NAD(P)-binding domain"/>
    <property type="match status" value="3"/>
</dbReference>
<comment type="similarity">
    <text evidence="2">Belongs to the GMC oxidoreductase family.</text>
</comment>
<comment type="caution">
    <text evidence="8">The sequence shown here is derived from an EMBL/GenBank/DDBJ whole genome shotgun (WGS) entry which is preliminary data.</text>
</comment>
<keyword evidence="3" id="KW-0285">Flavoprotein</keyword>
<evidence type="ECO:0000256" key="3">
    <source>
        <dbReference type="ARBA" id="ARBA00022630"/>
    </source>
</evidence>
<dbReference type="AlphaFoldDB" id="A0A0F5FRU1"/>
<dbReference type="RefSeq" id="WP_046108890.1">
    <property type="nucleotide sequence ID" value="NZ_JZEX01000113.1"/>
</dbReference>
<evidence type="ECO:0000259" key="6">
    <source>
        <dbReference type="Pfam" id="PF00732"/>
    </source>
</evidence>
<name>A0A0F5FRU1_9HYPH</name>
<dbReference type="InterPro" id="IPR000172">
    <property type="entry name" value="GMC_OxRdtase_N"/>
</dbReference>
<dbReference type="InterPro" id="IPR051473">
    <property type="entry name" value="P2Ox-like"/>
</dbReference>
<evidence type="ECO:0000256" key="1">
    <source>
        <dbReference type="ARBA" id="ARBA00001974"/>
    </source>
</evidence>
<dbReference type="PANTHER" id="PTHR42784:SF1">
    <property type="entry name" value="PYRANOSE 2-OXIDASE"/>
    <property type="match status" value="1"/>
</dbReference>
<dbReference type="GO" id="GO:0050660">
    <property type="term" value="F:flavin adenine dinucleotide binding"/>
    <property type="evidence" value="ECO:0007669"/>
    <property type="project" value="InterPro"/>
</dbReference>
<dbReference type="InterPro" id="IPR007867">
    <property type="entry name" value="GMC_OxRtase_C"/>
</dbReference>
<proteinExistence type="inferred from homology"/>
<sequence>MIDQNADVVIVGSGPTGSAYARIIRRDWPEARILMVEAGPQILPEIGGHLDNVLDLDKRAELEILAQGGDRSPRLSISKEEWEARRAGGFDASLLRRSGLFIANEGDDGDGLFAGFSAANVGGMGTKWSTGTPTPSQAERVPFIAADELDAALRVAEGLLGTHKDPRGPDPIAAAMRERLGAAFNPGRSPDRFVQPMPMAATPGPNGPRWHGTDVILGDLVKEPDTSFRILAETTCRRINHDNGRATGVVLARTGEDATWTLSAGTVIVACDALHTPQLLHASGIRPAALGRYINDHYIVSQIAELDTDVPMRAMSWIPATNELPFSVTIAPASLHTMPKSSELGGQPIGMGVFCPADIDEKNHVAFDDAKLDWRGLPAISIRWTQSEGDRERLEWAKQTALKVAEIIGRPAPGFATFVQPVGSSLHYQGTVRMGERDDGTSVCDRNSRVWGFDNLYVAGNGVIPTVTATNPTLYSVALATFGARQVAREGRQRQAA</sequence>
<dbReference type="Proteomes" id="UP000033632">
    <property type="component" value="Unassembled WGS sequence"/>
</dbReference>
<evidence type="ECO:0000256" key="2">
    <source>
        <dbReference type="ARBA" id="ARBA00010790"/>
    </source>
</evidence>
<dbReference type="EMBL" id="JZEX01000113">
    <property type="protein sequence ID" value="KKB11533.1"/>
    <property type="molecule type" value="Genomic_DNA"/>
</dbReference>
<evidence type="ECO:0000256" key="5">
    <source>
        <dbReference type="ARBA" id="ARBA00023002"/>
    </source>
</evidence>
<dbReference type="GO" id="GO:0016614">
    <property type="term" value="F:oxidoreductase activity, acting on CH-OH group of donors"/>
    <property type="evidence" value="ECO:0007669"/>
    <property type="project" value="InterPro"/>
</dbReference>
<dbReference type="SUPFAM" id="SSF54373">
    <property type="entry name" value="FAD-linked reductases, C-terminal domain"/>
    <property type="match status" value="1"/>
</dbReference>
<dbReference type="PANTHER" id="PTHR42784">
    <property type="entry name" value="PYRANOSE 2-OXIDASE"/>
    <property type="match status" value="1"/>
</dbReference>
<protein>
    <recommendedName>
        <fullName evidence="10">Choline dehydrogenase</fullName>
    </recommendedName>
</protein>
<gene>
    <name evidence="8" type="ORF">VE25_12100</name>
</gene>
<dbReference type="Pfam" id="PF05199">
    <property type="entry name" value="GMC_oxred_C"/>
    <property type="match status" value="1"/>
</dbReference>
<dbReference type="SUPFAM" id="SSF51905">
    <property type="entry name" value="FAD/NAD(P)-binding domain"/>
    <property type="match status" value="1"/>
</dbReference>
<dbReference type="OrthoDB" id="9798604at2"/>
<feature type="domain" description="Glucose-methanol-choline oxidoreductase N-terminal" evidence="6">
    <location>
        <begin position="139"/>
        <end position="298"/>
    </location>
</feature>
<evidence type="ECO:0000313" key="8">
    <source>
        <dbReference type="EMBL" id="KKB11533.1"/>
    </source>
</evidence>
<keyword evidence="4" id="KW-0274">FAD</keyword>
<evidence type="ECO:0000313" key="9">
    <source>
        <dbReference type="Proteomes" id="UP000033632"/>
    </source>
</evidence>
<dbReference type="PATRIC" id="fig|443610.3.peg.631"/>
<dbReference type="InterPro" id="IPR036188">
    <property type="entry name" value="FAD/NAD-bd_sf"/>
</dbReference>
<organism evidence="8 9">
    <name type="scientific">Devosia geojensis</name>
    <dbReference type="NCBI Taxonomy" id="443610"/>
    <lineage>
        <taxon>Bacteria</taxon>
        <taxon>Pseudomonadati</taxon>
        <taxon>Pseudomonadota</taxon>
        <taxon>Alphaproteobacteria</taxon>
        <taxon>Hyphomicrobiales</taxon>
        <taxon>Devosiaceae</taxon>
        <taxon>Devosia</taxon>
    </lineage>
</organism>
<evidence type="ECO:0000259" key="7">
    <source>
        <dbReference type="Pfam" id="PF05199"/>
    </source>
</evidence>